<reference evidence="2" key="2">
    <citation type="submission" date="2015-01" db="EMBL/GenBank/DDBJ databases">
        <title>Evolutionary Origins and Diversification of the Mycorrhizal Mutualists.</title>
        <authorList>
            <consortium name="DOE Joint Genome Institute"/>
            <consortium name="Mycorrhizal Genomics Consortium"/>
            <person name="Kohler A."/>
            <person name="Kuo A."/>
            <person name="Nagy L.G."/>
            <person name="Floudas D."/>
            <person name="Copeland A."/>
            <person name="Barry K.W."/>
            <person name="Cichocki N."/>
            <person name="Veneault-Fourrey C."/>
            <person name="LaButti K."/>
            <person name="Lindquist E.A."/>
            <person name="Lipzen A."/>
            <person name="Lundell T."/>
            <person name="Morin E."/>
            <person name="Murat C."/>
            <person name="Riley R."/>
            <person name="Ohm R."/>
            <person name="Sun H."/>
            <person name="Tunlid A."/>
            <person name="Henrissat B."/>
            <person name="Grigoriev I.V."/>
            <person name="Hibbett D.S."/>
            <person name="Martin F."/>
        </authorList>
    </citation>
    <scope>NUCLEOTIDE SEQUENCE [LARGE SCALE GENOMIC DNA]</scope>
    <source>
        <strain evidence="2">441</strain>
    </source>
</reference>
<dbReference type="HOGENOM" id="CLU_1555874_0_0_1"/>
<name>A0A0C9ZIA6_9AGAM</name>
<dbReference type="AlphaFoldDB" id="A0A0C9ZIA6"/>
<dbReference type="EMBL" id="KN833706">
    <property type="protein sequence ID" value="KIK25729.1"/>
    <property type="molecule type" value="Genomic_DNA"/>
</dbReference>
<dbReference type="Proteomes" id="UP000054018">
    <property type="component" value="Unassembled WGS sequence"/>
</dbReference>
<reference evidence="1 2" key="1">
    <citation type="submission" date="2014-04" db="EMBL/GenBank/DDBJ databases">
        <authorList>
            <consortium name="DOE Joint Genome Institute"/>
            <person name="Kuo A."/>
            <person name="Kohler A."/>
            <person name="Costa M.D."/>
            <person name="Nagy L.G."/>
            <person name="Floudas D."/>
            <person name="Copeland A."/>
            <person name="Barry K.W."/>
            <person name="Cichocki N."/>
            <person name="Veneault-Fourrey C."/>
            <person name="LaButti K."/>
            <person name="Lindquist E.A."/>
            <person name="Lipzen A."/>
            <person name="Lundell T."/>
            <person name="Morin E."/>
            <person name="Murat C."/>
            <person name="Sun H."/>
            <person name="Tunlid A."/>
            <person name="Henrissat B."/>
            <person name="Grigoriev I.V."/>
            <person name="Hibbett D.S."/>
            <person name="Martin F."/>
            <person name="Nordberg H.P."/>
            <person name="Cantor M.N."/>
            <person name="Hua S.X."/>
        </authorList>
    </citation>
    <scope>NUCLEOTIDE SEQUENCE [LARGE SCALE GENOMIC DNA]</scope>
    <source>
        <strain evidence="1 2">441</strain>
    </source>
</reference>
<evidence type="ECO:0000313" key="1">
    <source>
        <dbReference type="EMBL" id="KIK25729.1"/>
    </source>
</evidence>
<proteinExistence type="predicted"/>
<protein>
    <submittedName>
        <fullName evidence="1">Uncharacterized protein</fullName>
    </submittedName>
</protein>
<gene>
    <name evidence="1" type="ORF">PISMIDRAFT_22789</name>
</gene>
<organism evidence="1 2">
    <name type="scientific">Pisolithus microcarpus 441</name>
    <dbReference type="NCBI Taxonomy" id="765257"/>
    <lineage>
        <taxon>Eukaryota</taxon>
        <taxon>Fungi</taxon>
        <taxon>Dikarya</taxon>
        <taxon>Basidiomycota</taxon>
        <taxon>Agaricomycotina</taxon>
        <taxon>Agaricomycetes</taxon>
        <taxon>Agaricomycetidae</taxon>
        <taxon>Boletales</taxon>
        <taxon>Sclerodermatineae</taxon>
        <taxon>Pisolithaceae</taxon>
        <taxon>Pisolithus</taxon>
    </lineage>
</organism>
<accession>A0A0C9ZIA6</accession>
<evidence type="ECO:0000313" key="2">
    <source>
        <dbReference type="Proteomes" id="UP000054018"/>
    </source>
</evidence>
<sequence length="172" mass="19597">MILGLGMEPANAELAWYKLPLMTYEEKANAGLTSLSPFQLCLTTPVILRSLLVNRDNWYLIKKSVMKRFNILYIPNPSHALWVILKMDDYDKQEAFKINYMLWENFRDIILNPQANPTAWNELVISQINGSYSPWTTLCNDGDKIPEGTILQQSNSDCGKDVILPTGYIHGA</sequence>
<keyword evidence="2" id="KW-1185">Reference proteome</keyword>